<organism evidence="8 9">
    <name type="scientific">Nocardia seriolae</name>
    <dbReference type="NCBI Taxonomy" id="37332"/>
    <lineage>
        <taxon>Bacteria</taxon>
        <taxon>Bacillati</taxon>
        <taxon>Actinomycetota</taxon>
        <taxon>Actinomycetes</taxon>
        <taxon>Mycobacteriales</taxon>
        <taxon>Nocardiaceae</taxon>
        <taxon>Nocardia</taxon>
    </lineage>
</organism>
<evidence type="ECO:0000313" key="8">
    <source>
        <dbReference type="EMBL" id="GAP26986.1"/>
    </source>
</evidence>
<sequence length="130" mass="13748">MGQIDSFATRRDVTTGFAAELEAAGFGEPAEIGPGGFGVVYRCAQPALERTVAIKVLTADLESDGLERFVREQLAMGKLSGHPNIVTVFEVGSTDAGRPFIVMPYHSHGSLDARTRSAGRWGGKTCCTSG</sequence>
<comment type="caution">
    <text evidence="8">The sequence shown here is derived from an EMBL/GenBank/DDBJ whole genome shotgun (WGS) entry which is preliminary data.</text>
</comment>
<dbReference type="EC" id="2.7.11.1" evidence="1"/>
<keyword evidence="6" id="KW-0067">ATP-binding</keyword>
<evidence type="ECO:0000256" key="6">
    <source>
        <dbReference type="ARBA" id="ARBA00022840"/>
    </source>
</evidence>
<evidence type="ECO:0000313" key="9">
    <source>
        <dbReference type="Proteomes" id="UP000037179"/>
    </source>
</evidence>
<evidence type="ECO:0000256" key="3">
    <source>
        <dbReference type="ARBA" id="ARBA00022679"/>
    </source>
</evidence>
<keyword evidence="2" id="KW-0723">Serine/threonine-protein kinase</keyword>
<reference evidence="9" key="1">
    <citation type="submission" date="2015-07" db="EMBL/GenBank/DDBJ databases">
        <title>Nocardia seriolae U-1 whole genome shotgun sequence.</title>
        <authorList>
            <person name="Imajoh M."/>
            <person name="Fukumoto Y."/>
            <person name="Sukeda M."/>
            <person name="Yamane J."/>
            <person name="Yamasaki K."/>
            <person name="Shimizu M."/>
            <person name="Ohnishi K."/>
            <person name="Oshima S."/>
        </authorList>
    </citation>
    <scope>NUCLEOTIDE SEQUENCE [LARGE SCALE GENOMIC DNA]</scope>
    <source>
        <strain evidence="9">U-1</strain>
    </source>
</reference>
<gene>
    <name evidence="8" type="ORF">NSK11_contig00012-0021</name>
</gene>
<evidence type="ECO:0000256" key="5">
    <source>
        <dbReference type="ARBA" id="ARBA00022777"/>
    </source>
</evidence>
<name>A0ABC9YNM8_9NOCA</name>
<dbReference type="PANTHER" id="PTHR43289:SF6">
    <property type="entry name" value="SERINE_THREONINE-PROTEIN KINASE NEKL-3"/>
    <property type="match status" value="1"/>
</dbReference>
<dbReference type="Pfam" id="PF00069">
    <property type="entry name" value="Pkinase"/>
    <property type="match status" value="1"/>
</dbReference>
<proteinExistence type="predicted"/>
<dbReference type="PROSITE" id="PS50011">
    <property type="entry name" value="PROTEIN_KINASE_DOM"/>
    <property type="match status" value="1"/>
</dbReference>
<dbReference type="GO" id="GO:0004674">
    <property type="term" value="F:protein serine/threonine kinase activity"/>
    <property type="evidence" value="ECO:0007669"/>
    <property type="project" value="UniProtKB-KW"/>
</dbReference>
<dbReference type="GO" id="GO:0005524">
    <property type="term" value="F:ATP binding"/>
    <property type="evidence" value="ECO:0007669"/>
    <property type="project" value="UniProtKB-KW"/>
</dbReference>
<dbReference type="InterPro" id="IPR011009">
    <property type="entry name" value="Kinase-like_dom_sf"/>
</dbReference>
<dbReference type="EMBL" id="BBYQ01000012">
    <property type="protein sequence ID" value="GAP26986.1"/>
    <property type="molecule type" value="Genomic_DNA"/>
</dbReference>
<keyword evidence="9" id="KW-1185">Reference proteome</keyword>
<reference evidence="8 9" key="2">
    <citation type="journal article" date="2016" name="Genome Announc.">
        <title>Draft Genome Sequence of Erythromycin- and Oxytetracycline-Sensitive Nocardia seriolae Strain U-1 (NBRC 110359).</title>
        <authorList>
            <person name="Imajoh M."/>
            <person name="Sukeda M."/>
            <person name="Shimizu M."/>
            <person name="Yamane J."/>
            <person name="Ohnishi K."/>
            <person name="Oshima S."/>
        </authorList>
    </citation>
    <scope>NUCLEOTIDE SEQUENCE [LARGE SCALE GENOMIC DNA]</scope>
    <source>
        <strain evidence="8 9">U-1</strain>
    </source>
</reference>
<keyword evidence="5 8" id="KW-0418">Kinase</keyword>
<evidence type="ECO:0000256" key="1">
    <source>
        <dbReference type="ARBA" id="ARBA00012513"/>
    </source>
</evidence>
<keyword evidence="3" id="KW-0808">Transferase</keyword>
<dbReference type="AlphaFoldDB" id="A0ABC9YNM8"/>
<evidence type="ECO:0000256" key="4">
    <source>
        <dbReference type="ARBA" id="ARBA00022741"/>
    </source>
</evidence>
<dbReference type="InterPro" id="IPR000719">
    <property type="entry name" value="Prot_kinase_dom"/>
</dbReference>
<dbReference type="Proteomes" id="UP000037179">
    <property type="component" value="Unassembled WGS sequence"/>
</dbReference>
<evidence type="ECO:0000259" key="7">
    <source>
        <dbReference type="PROSITE" id="PS50011"/>
    </source>
</evidence>
<dbReference type="SUPFAM" id="SSF56112">
    <property type="entry name" value="Protein kinase-like (PK-like)"/>
    <property type="match status" value="1"/>
</dbReference>
<dbReference type="Gene3D" id="1.10.510.10">
    <property type="entry name" value="Transferase(Phosphotransferase) domain 1"/>
    <property type="match status" value="1"/>
</dbReference>
<keyword evidence="4" id="KW-0547">Nucleotide-binding</keyword>
<feature type="domain" description="Protein kinase" evidence="7">
    <location>
        <begin position="26"/>
        <end position="130"/>
    </location>
</feature>
<protein>
    <recommendedName>
        <fullName evidence="1">non-specific serine/threonine protein kinase</fullName>
        <ecNumber evidence="1">2.7.11.1</ecNumber>
    </recommendedName>
</protein>
<dbReference type="PANTHER" id="PTHR43289">
    <property type="entry name" value="MITOGEN-ACTIVATED PROTEIN KINASE KINASE KINASE 20-RELATED"/>
    <property type="match status" value="1"/>
</dbReference>
<accession>A0ABC9YNM8</accession>
<evidence type="ECO:0000256" key="2">
    <source>
        <dbReference type="ARBA" id="ARBA00022527"/>
    </source>
</evidence>